<feature type="domain" description="Phosphatidic acid phosphatase type 2/haloperoxidase" evidence="7">
    <location>
        <begin position="112"/>
        <end position="200"/>
    </location>
</feature>
<protein>
    <submittedName>
        <fullName evidence="9">AcidPPc domain-containing protein</fullName>
    </submittedName>
</protein>
<reference evidence="8" key="1">
    <citation type="journal article" date="2013" name="Genetics">
        <title>The draft genome and transcriptome of Panagrellus redivivus are shaped by the harsh demands of a free-living lifestyle.</title>
        <authorList>
            <person name="Srinivasan J."/>
            <person name="Dillman A.R."/>
            <person name="Macchietto M.G."/>
            <person name="Heikkinen L."/>
            <person name="Lakso M."/>
            <person name="Fracchia K.M."/>
            <person name="Antoshechkin I."/>
            <person name="Mortazavi A."/>
            <person name="Wong G."/>
            <person name="Sternberg P.W."/>
        </authorList>
    </citation>
    <scope>NUCLEOTIDE SEQUENCE [LARGE SCALE GENOMIC DNA]</scope>
    <source>
        <strain evidence="8">MT8872</strain>
    </source>
</reference>
<accession>A0A7E4VBL2</accession>
<feature type="transmembrane region" description="Helical" evidence="6">
    <location>
        <begin position="12"/>
        <end position="38"/>
    </location>
</feature>
<evidence type="ECO:0000256" key="2">
    <source>
        <dbReference type="ARBA" id="ARBA00008816"/>
    </source>
</evidence>
<evidence type="ECO:0000313" key="8">
    <source>
        <dbReference type="Proteomes" id="UP000492821"/>
    </source>
</evidence>
<reference evidence="9" key="2">
    <citation type="submission" date="2020-10" db="UniProtKB">
        <authorList>
            <consortium name="WormBaseParasite"/>
        </authorList>
    </citation>
    <scope>IDENTIFICATION</scope>
</reference>
<dbReference type="PANTHER" id="PTHR10165:SF103">
    <property type="entry name" value="PHOSPHOLIPID PHOSPHATASE HOMOLOG 1.2 HOMOLOG"/>
    <property type="match status" value="1"/>
</dbReference>
<dbReference type="SUPFAM" id="SSF48317">
    <property type="entry name" value="Acid phosphatase/Vanadium-dependent haloperoxidase"/>
    <property type="match status" value="1"/>
</dbReference>
<dbReference type="GO" id="GO:0008195">
    <property type="term" value="F:phosphatidate phosphatase activity"/>
    <property type="evidence" value="ECO:0007669"/>
    <property type="project" value="TreeGrafter"/>
</dbReference>
<name>A0A7E4VBL2_PANRE</name>
<evidence type="ECO:0000256" key="3">
    <source>
        <dbReference type="ARBA" id="ARBA00022692"/>
    </source>
</evidence>
<dbReference type="InterPro" id="IPR000326">
    <property type="entry name" value="PAP2/HPO"/>
</dbReference>
<feature type="transmembrane region" description="Helical" evidence="6">
    <location>
        <begin position="101"/>
        <end position="122"/>
    </location>
</feature>
<organism evidence="8 9">
    <name type="scientific">Panagrellus redivivus</name>
    <name type="common">Microworm</name>
    <dbReference type="NCBI Taxonomy" id="6233"/>
    <lineage>
        <taxon>Eukaryota</taxon>
        <taxon>Metazoa</taxon>
        <taxon>Ecdysozoa</taxon>
        <taxon>Nematoda</taxon>
        <taxon>Chromadorea</taxon>
        <taxon>Rhabditida</taxon>
        <taxon>Tylenchina</taxon>
        <taxon>Panagrolaimomorpha</taxon>
        <taxon>Panagrolaimoidea</taxon>
        <taxon>Panagrolaimidae</taxon>
        <taxon>Panagrellus</taxon>
    </lineage>
</organism>
<evidence type="ECO:0000256" key="1">
    <source>
        <dbReference type="ARBA" id="ARBA00004141"/>
    </source>
</evidence>
<keyword evidence="4 6" id="KW-1133">Transmembrane helix</keyword>
<keyword evidence="3 6" id="KW-0812">Transmembrane</keyword>
<evidence type="ECO:0000256" key="5">
    <source>
        <dbReference type="ARBA" id="ARBA00023136"/>
    </source>
</evidence>
<dbReference type="Pfam" id="PF01569">
    <property type="entry name" value="PAP2"/>
    <property type="match status" value="1"/>
</dbReference>
<keyword evidence="5 6" id="KW-0472">Membrane</keyword>
<evidence type="ECO:0000259" key="7">
    <source>
        <dbReference type="Pfam" id="PF01569"/>
    </source>
</evidence>
<dbReference type="InterPro" id="IPR043216">
    <property type="entry name" value="PAP-like"/>
</dbReference>
<dbReference type="GO" id="GO:0006644">
    <property type="term" value="P:phospholipid metabolic process"/>
    <property type="evidence" value="ECO:0007669"/>
    <property type="project" value="InterPro"/>
</dbReference>
<keyword evidence="8" id="KW-1185">Reference proteome</keyword>
<dbReference type="GO" id="GO:0046839">
    <property type="term" value="P:phospholipid dephosphorylation"/>
    <property type="evidence" value="ECO:0007669"/>
    <property type="project" value="TreeGrafter"/>
</dbReference>
<dbReference type="GO" id="GO:0005886">
    <property type="term" value="C:plasma membrane"/>
    <property type="evidence" value="ECO:0007669"/>
    <property type="project" value="TreeGrafter"/>
</dbReference>
<dbReference type="PANTHER" id="PTHR10165">
    <property type="entry name" value="LIPID PHOSPHATE PHOSPHATASE"/>
    <property type="match status" value="1"/>
</dbReference>
<dbReference type="Proteomes" id="UP000492821">
    <property type="component" value="Unassembled WGS sequence"/>
</dbReference>
<evidence type="ECO:0000256" key="6">
    <source>
        <dbReference type="SAM" id="Phobius"/>
    </source>
</evidence>
<proteinExistence type="inferred from homology"/>
<dbReference type="Gene3D" id="1.20.144.10">
    <property type="entry name" value="Phosphatidic acid phosphatase type 2/haloperoxidase"/>
    <property type="match status" value="1"/>
</dbReference>
<dbReference type="AlphaFoldDB" id="A0A7E4VBL2"/>
<comment type="subcellular location">
    <subcellularLocation>
        <location evidence="1">Membrane</location>
        <topology evidence="1">Multi-pass membrane protein</topology>
    </subcellularLocation>
</comment>
<dbReference type="GO" id="GO:0007165">
    <property type="term" value="P:signal transduction"/>
    <property type="evidence" value="ECO:0007669"/>
    <property type="project" value="TreeGrafter"/>
</dbReference>
<dbReference type="WBParaSite" id="Pan_g19049.t1">
    <property type="protein sequence ID" value="Pan_g19049.t1"/>
    <property type="gene ID" value="Pan_g19049"/>
</dbReference>
<evidence type="ECO:0000313" key="9">
    <source>
        <dbReference type="WBParaSite" id="Pan_g19049.t1"/>
    </source>
</evidence>
<evidence type="ECO:0000256" key="4">
    <source>
        <dbReference type="ARBA" id="ARBA00022989"/>
    </source>
</evidence>
<feature type="transmembrane region" description="Helical" evidence="6">
    <location>
        <begin position="58"/>
        <end position="81"/>
    </location>
</feature>
<sequence length="244" mass="27327">MTVLRYIKTPLIDIIASALLWWGTSIASAVIQPAHVGFSCDDVSIRKPRVPEIVSSMLLHWVTLLVPILCFVMVELVKIYLIDQDEEFADGEIRQSKLTRVLLRVLHVISWHFLTMAITELLTTVAKLSVGRLRPYFLEVCRPAVDTESCATRPIYITHYECTDPHGSSVGARKSFFSGHSSNSMAAATFVVLYIQGRLVNDCQGWGKTVPNRKDAPLSTFHNGYAQRIKNACSSDRSMGPLFR</sequence>
<comment type="similarity">
    <text evidence="2">Belongs to the PA-phosphatase related phosphoesterase family.</text>
</comment>
<dbReference type="InterPro" id="IPR036938">
    <property type="entry name" value="PAP2/HPO_sf"/>
</dbReference>